<accession>A0ABR1QE27</accession>
<proteinExistence type="predicted"/>
<name>A0ABR1QE27_9PEZI</name>
<sequence length="89" mass="9889">MPVNVVFGGVPVLGYLYQSNPVLPNFLINSPWVQPADYATNTLAPPSRGSYRLLPRWLKFGRDVDKVADWESWLSGVVDIPEVPPGYTS</sequence>
<dbReference type="GeneID" id="92077235"/>
<protein>
    <submittedName>
        <fullName evidence="1">Peptidase</fullName>
    </submittedName>
</protein>
<dbReference type="RefSeq" id="XP_066700285.1">
    <property type="nucleotide sequence ID" value="XM_066844173.1"/>
</dbReference>
<gene>
    <name evidence="1" type="ORF">PG986_007951</name>
</gene>
<dbReference type="EMBL" id="JAQQWE010000005">
    <property type="protein sequence ID" value="KAK7952223.1"/>
    <property type="molecule type" value="Genomic_DNA"/>
</dbReference>
<evidence type="ECO:0000313" key="2">
    <source>
        <dbReference type="Proteomes" id="UP001391051"/>
    </source>
</evidence>
<evidence type="ECO:0000313" key="1">
    <source>
        <dbReference type="EMBL" id="KAK7952223.1"/>
    </source>
</evidence>
<comment type="caution">
    <text evidence="1">The sequence shown here is derived from an EMBL/GenBank/DDBJ whole genome shotgun (WGS) entry which is preliminary data.</text>
</comment>
<reference evidence="1 2" key="1">
    <citation type="submission" date="2023-01" db="EMBL/GenBank/DDBJ databases">
        <title>Analysis of 21 Apiospora genomes using comparative genomics revels a genus with tremendous synthesis potential of carbohydrate active enzymes and secondary metabolites.</title>
        <authorList>
            <person name="Sorensen T."/>
        </authorList>
    </citation>
    <scope>NUCLEOTIDE SEQUENCE [LARGE SCALE GENOMIC DNA]</scope>
    <source>
        <strain evidence="1 2">CBS 24483</strain>
    </source>
</reference>
<keyword evidence="2" id="KW-1185">Reference proteome</keyword>
<organism evidence="1 2">
    <name type="scientific">Apiospora aurea</name>
    <dbReference type="NCBI Taxonomy" id="335848"/>
    <lineage>
        <taxon>Eukaryota</taxon>
        <taxon>Fungi</taxon>
        <taxon>Dikarya</taxon>
        <taxon>Ascomycota</taxon>
        <taxon>Pezizomycotina</taxon>
        <taxon>Sordariomycetes</taxon>
        <taxon>Xylariomycetidae</taxon>
        <taxon>Amphisphaeriales</taxon>
        <taxon>Apiosporaceae</taxon>
        <taxon>Apiospora</taxon>
    </lineage>
</organism>
<dbReference type="Proteomes" id="UP001391051">
    <property type="component" value="Unassembled WGS sequence"/>
</dbReference>